<dbReference type="Gene3D" id="3.40.980.10">
    <property type="entry name" value="MoaB/Mog-like domain"/>
    <property type="match status" value="1"/>
</dbReference>
<dbReference type="InterPro" id="IPR005111">
    <property type="entry name" value="MoeA_C_domain_IV"/>
</dbReference>
<keyword evidence="4 8" id="KW-0460">Magnesium</keyword>
<evidence type="ECO:0000256" key="9">
    <source>
        <dbReference type="SAM" id="MobiDB-lite"/>
    </source>
</evidence>
<dbReference type="Gene3D" id="2.40.340.10">
    <property type="entry name" value="MoeA, C-terminal, domain IV"/>
    <property type="match status" value="1"/>
</dbReference>
<keyword evidence="10" id="KW-1133">Transmembrane helix</keyword>
<dbReference type="InterPro" id="IPR038987">
    <property type="entry name" value="MoeA-like"/>
</dbReference>
<keyword evidence="6 8" id="KW-0501">Molybdenum cofactor biosynthesis</keyword>
<keyword evidence="5 8" id="KW-0342">GTP-binding</keyword>
<dbReference type="Gene3D" id="2.170.190.11">
    <property type="entry name" value="Molybdopterin biosynthesis moea protein, domain 3"/>
    <property type="match status" value="1"/>
</dbReference>
<sequence>MAPANAITGWILAGGRGTRMGRVDKGLQPLGDTTMAGHVLARLRPQVGAIAINANRNLTQYQALAGPDVAVVADHIGGFEGPLAGLQTALLYCSAHCTAQGDTALVLTAPCDSPFLPPDLAARLHAALVANDADVALAVTMETDPENANAAPYRQRHPVFSLIRANLLPQLEAWLATGARRMEGWYHTLSVAEVLFDDAAAFRNINTLEELQRHAPEATAATSAPMATGPKSATGTGTGAGSGSEAEAGAGVGAVTATGAGAGTGAGAAAGNGDDNNPLPVDQALRLIAARVAPVAETETVGLCAALDRVLATDIISPINVPAYDNSAMDGYALRGADLPNVESGAHPDAGAVTLTVAGIAYAGRAFAGKVEQGQCVRIMTGAAMPAGCDSVLPQELAAAIGSDSDSVTIAAGVIAPGANRRFAGEDLALGGVALAAGKVLRPADLGLVASLGIAEVTVRRRLRVAFFSTGDELRALGQPLDDGCVYDSNRYTLFGMLARLGCEVIDLGIVRDDPVALEAALRTACRDADAIITSGGVSEGAADYTRDIMALLGDVAFWKLAMRPGRPLAFGKVSDGDASAWLFGLPGNPVAVMVSFYLFARPALLRMMGATAVAARPLLLRARAATAMRKRPGRTEYQRGIVAPGPDGAPQVRLTGAQGSGILSSMTAANCIVVLAHGQGNVAAGDMVDILPFDGLI</sequence>
<feature type="binding site" evidence="8">
    <location>
        <position position="25"/>
    </location>
    <ligand>
        <name>GTP</name>
        <dbReference type="ChEBI" id="CHEBI:37565"/>
    </ligand>
</feature>
<comment type="pathway">
    <text evidence="2">Cofactor biosynthesis; molybdopterin biosynthesis.</text>
</comment>
<dbReference type="CDD" id="cd00887">
    <property type="entry name" value="MoeA"/>
    <property type="match status" value="1"/>
</dbReference>
<keyword evidence="8" id="KW-0963">Cytoplasm</keyword>
<keyword evidence="10" id="KW-0812">Transmembrane</keyword>
<dbReference type="NCBIfam" id="TIGR00177">
    <property type="entry name" value="molyb_syn"/>
    <property type="match status" value="1"/>
</dbReference>
<feature type="domain" description="MoaB/Mog" evidence="11">
    <location>
        <begin position="466"/>
        <end position="607"/>
    </location>
</feature>
<dbReference type="Pfam" id="PF03454">
    <property type="entry name" value="MoeA_C"/>
    <property type="match status" value="1"/>
</dbReference>
<evidence type="ECO:0000256" key="5">
    <source>
        <dbReference type="ARBA" id="ARBA00023134"/>
    </source>
</evidence>
<feature type="binding site" evidence="8">
    <location>
        <position position="112"/>
    </location>
    <ligand>
        <name>Mg(2+)</name>
        <dbReference type="ChEBI" id="CHEBI:18420"/>
    </ligand>
</feature>
<dbReference type="SUPFAM" id="SSF53448">
    <property type="entry name" value="Nucleotide-diphospho-sugar transferases"/>
    <property type="match status" value="1"/>
</dbReference>
<evidence type="ECO:0000313" key="13">
    <source>
        <dbReference type="Proteomes" id="UP001326110"/>
    </source>
</evidence>
<dbReference type="SUPFAM" id="SSF63867">
    <property type="entry name" value="MoeA C-terminal domain-like"/>
    <property type="match status" value="1"/>
</dbReference>
<evidence type="ECO:0000256" key="4">
    <source>
        <dbReference type="ARBA" id="ARBA00022842"/>
    </source>
</evidence>
<dbReference type="SUPFAM" id="SSF63882">
    <property type="entry name" value="MoeA N-terminal region -like"/>
    <property type="match status" value="1"/>
</dbReference>
<dbReference type="InterPro" id="IPR005110">
    <property type="entry name" value="MoeA_linker/N"/>
</dbReference>
<dbReference type="SMART" id="SM00852">
    <property type="entry name" value="MoCF_biosynth"/>
    <property type="match status" value="1"/>
</dbReference>
<dbReference type="RefSeq" id="WP_019922868.1">
    <property type="nucleotide sequence ID" value="NZ_CP140152.1"/>
</dbReference>
<dbReference type="InterPro" id="IPR013482">
    <property type="entry name" value="Molybde_CF_guanTrfase"/>
</dbReference>
<dbReference type="NCBIfam" id="TIGR02665">
    <property type="entry name" value="molyb_mobA"/>
    <property type="match status" value="1"/>
</dbReference>
<dbReference type="Proteomes" id="UP001326110">
    <property type="component" value="Chromosome"/>
</dbReference>
<feature type="binding site" evidence="8">
    <location>
        <position position="112"/>
    </location>
    <ligand>
        <name>GTP</name>
        <dbReference type="ChEBI" id="CHEBI:37565"/>
    </ligand>
</feature>
<feature type="binding site" evidence="8">
    <location>
        <begin position="12"/>
        <end position="14"/>
    </location>
    <ligand>
        <name>GTP</name>
        <dbReference type="ChEBI" id="CHEBI:37565"/>
    </ligand>
</feature>
<dbReference type="GO" id="GO:0061603">
    <property type="term" value="F:molybdenum cofactor guanylyltransferase activity"/>
    <property type="evidence" value="ECO:0007669"/>
    <property type="project" value="UniProtKB-EC"/>
</dbReference>
<reference evidence="12 13" key="1">
    <citation type="submission" date="2023-11" db="EMBL/GenBank/DDBJ databases">
        <title>MicrobeMod: A computational toolkit for identifying prokaryotic methylation and restriction-modification with nanopore sequencing.</title>
        <authorList>
            <person name="Crits-Christoph A."/>
            <person name="Kang S.C."/>
            <person name="Lee H."/>
            <person name="Ostrov N."/>
        </authorList>
    </citation>
    <scope>NUCLEOTIDE SEQUENCE [LARGE SCALE GENOMIC DNA]</scope>
    <source>
        <strain evidence="12 13">ATCC 25935</strain>
    </source>
</reference>
<feature type="binding site" evidence="8">
    <location>
        <position position="53"/>
    </location>
    <ligand>
        <name>GTP</name>
        <dbReference type="ChEBI" id="CHEBI:37565"/>
    </ligand>
</feature>
<organism evidence="12 13">
    <name type="scientific">Duganella zoogloeoides</name>
    <dbReference type="NCBI Taxonomy" id="75659"/>
    <lineage>
        <taxon>Bacteria</taxon>
        <taxon>Pseudomonadati</taxon>
        <taxon>Pseudomonadota</taxon>
        <taxon>Betaproteobacteria</taxon>
        <taxon>Burkholderiales</taxon>
        <taxon>Oxalobacteraceae</taxon>
        <taxon>Telluria group</taxon>
        <taxon>Duganella</taxon>
    </lineage>
</organism>
<dbReference type="Pfam" id="PF12804">
    <property type="entry name" value="NTP_transf_3"/>
    <property type="match status" value="1"/>
</dbReference>
<dbReference type="InterPro" id="IPR025877">
    <property type="entry name" value="MobA-like_NTP_Trfase"/>
</dbReference>
<dbReference type="Gene3D" id="3.90.105.10">
    <property type="entry name" value="Molybdopterin biosynthesis moea protein, domain 2"/>
    <property type="match status" value="1"/>
</dbReference>
<comment type="catalytic activity">
    <reaction evidence="7">
        <text>adenylyl-molybdopterin + molybdate = Mo-molybdopterin + AMP + H(+)</text>
        <dbReference type="Rhea" id="RHEA:35047"/>
        <dbReference type="ChEBI" id="CHEBI:15378"/>
        <dbReference type="ChEBI" id="CHEBI:36264"/>
        <dbReference type="ChEBI" id="CHEBI:62727"/>
        <dbReference type="ChEBI" id="CHEBI:71302"/>
        <dbReference type="ChEBI" id="CHEBI:456215"/>
        <dbReference type="EC" id="2.10.1.1"/>
    </reaction>
</comment>
<evidence type="ECO:0000259" key="11">
    <source>
        <dbReference type="SMART" id="SM00852"/>
    </source>
</evidence>
<accession>A0ABZ0Y0W6</accession>
<comment type="cofactor">
    <cofactor evidence="8">
        <name>Mg(2+)</name>
        <dbReference type="ChEBI" id="CHEBI:18420"/>
    </cofactor>
</comment>
<dbReference type="EMBL" id="CP140152">
    <property type="protein sequence ID" value="WQH05667.1"/>
    <property type="molecule type" value="Genomic_DNA"/>
</dbReference>
<comment type="catalytic activity">
    <reaction evidence="8">
        <text>Mo-molybdopterin + GTP + H(+) = Mo-molybdopterin guanine dinucleotide + diphosphate</text>
        <dbReference type="Rhea" id="RHEA:34243"/>
        <dbReference type="ChEBI" id="CHEBI:15378"/>
        <dbReference type="ChEBI" id="CHEBI:33019"/>
        <dbReference type="ChEBI" id="CHEBI:37565"/>
        <dbReference type="ChEBI" id="CHEBI:71302"/>
        <dbReference type="ChEBI" id="CHEBI:71310"/>
        <dbReference type="EC" id="2.7.7.77"/>
    </reaction>
</comment>
<keyword evidence="13" id="KW-1185">Reference proteome</keyword>
<keyword evidence="10" id="KW-0472">Membrane</keyword>
<evidence type="ECO:0000256" key="3">
    <source>
        <dbReference type="ARBA" id="ARBA00010763"/>
    </source>
</evidence>
<dbReference type="InterPro" id="IPR036425">
    <property type="entry name" value="MoaB/Mog-like_dom_sf"/>
</dbReference>
<keyword evidence="8 12" id="KW-0808">Transferase</keyword>
<dbReference type="Gene3D" id="3.90.550.10">
    <property type="entry name" value="Spore Coat Polysaccharide Biosynthesis Protein SpsA, Chain A"/>
    <property type="match status" value="1"/>
</dbReference>
<evidence type="ECO:0000256" key="7">
    <source>
        <dbReference type="ARBA" id="ARBA00047317"/>
    </source>
</evidence>
<evidence type="ECO:0000256" key="1">
    <source>
        <dbReference type="ARBA" id="ARBA00002901"/>
    </source>
</evidence>
<feature type="region of interest" description="Disordered" evidence="9">
    <location>
        <begin position="213"/>
        <end position="247"/>
    </location>
</feature>
<dbReference type="PANTHER" id="PTHR10192:SF5">
    <property type="entry name" value="GEPHYRIN"/>
    <property type="match status" value="1"/>
</dbReference>
<comment type="function">
    <text evidence="8">Transfers a GMP moiety from GTP to Mo-molybdopterin (Mo-MPT) cofactor (Moco or molybdenum cofactor) to form Mo-molybdopterin guanine dinucleotide (Mo-MGD) cofactor.</text>
</comment>
<dbReference type="InterPro" id="IPR029044">
    <property type="entry name" value="Nucleotide-diphossugar_trans"/>
</dbReference>
<evidence type="ECO:0000313" key="12">
    <source>
        <dbReference type="EMBL" id="WQH05667.1"/>
    </source>
</evidence>
<evidence type="ECO:0000256" key="8">
    <source>
        <dbReference type="HAMAP-Rule" id="MF_00316"/>
    </source>
</evidence>
<dbReference type="InterPro" id="IPR036135">
    <property type="entry name" value="MoeA_linker/N_sf"/>
</dbReference>
<dbReference type="InterPro" id="IPR036688">
    <property type="entry name" value="MoeA_C_domain_IV_sf"/>
</dbReference>
<name>A0ABZ0Y0W6_9BURK</name>
<evidence type="ECO:0000256" key="6">
    <source>
        <dbReference type="ARBA" id="ARBA00023150"/>
    </source>
</evidence>
<comment type="function">
    <text evidence="1">Catalyzes the insertion of molybdate into adenylated molybdopterin with the concomitant release of AMP.</text>
</comment>
<keyword evidence="12" id="KW-0548">Nucleotidyltransferase</keyword>
<keyword evidence="8" id="KW-0547">Nucleotide-binding</keyword>
<evidence type="ECO:0000256" key="10">
    <source>
        <dbReference type="SAM" id="Phobius"/>
    </source>
</evidence>
<dbReference type="Pfam" id="PF03453">
    <property type="entry name" value="MoeA_N"/>
    <property type="match status" value="1"/>
</dbReference>
<dbReference type="SUPFAM" id="SSF53218">
    <property type="entry name" value="Molybdenum cofactor biosynthesis proteins"/>
    <property type="match status" value="1"/>
</dbReference>
<dbReference type="Pfam" id="PF00994">
    <property type="entry name" value="MoCF_biosynth"/>
    <property type="match status" value="1"/>
</dbReference>
<feature type="binding site" evidence="8">
    <location>
        <position position="74"/>
    </location>
    <ligand>
        <name>GTP</name>
        <dbReference type="ChEBI" id="CHEBI:37565"/>
    </ligand>
</feature>
<comment type="domain">
    <text evidence="8">The N-terminal domain determines nucleotide recognition and specific binding, while the C-terminal domain determines the specific binding to the target protein.</text>
</comment>
<dbReference type="InterPro" id="IPR001453">
    <property type="entry name" value="MoaB/Mog_dom"/>
</dbReference>
<comment type="subcellular location">
    <subcellularLocation>
        <location evidence="8">Cytoplasm</location>
    </subcellularLocation>
</comment>
<comment type="similarity">
    <text evidence="3">Belongs to the MoeA family.</text>
</comment>
<dbReference type="HAMAP" id="MF_00316">
    <property type="entry name" value="MobA"/>
    <property type="match status" value="1"/>
</dbReference>
<dbReference type="EC" id="2.7.7.77" evidence="8"/>
<dbReference type="PANTHER" id="PTHR10192">
    <property type="entry name" value="MOLYBDOPTERIN BIOSYNTHESIS PROTEIN"/>
    <property type="match status" value="1"/>
</dbReference>
<dbReference type="NCBIfam" id="NF045515">
    <property type="entry name" value="Glp_gephyrin"/>
    <property type="match status" value="1"/>
</dbReference>
<keyword evidence="8" id="KW-0479">Metal-binding</keyword>
<gene>
    <name evidence="8 12" type="primary">mobA</name>
    <name evidence="12" type="ORF">SR858_04825</name>
</gene>
<comment type="subunit">
    <text evidence="8">Monomer.</text>
</comment>
<protein>
    <recommendedName>
        <fullName evidence="8">Molybdenum cofactor guanylyltransferase</fullName>
        <shortName evidence="8">MoCo guanylyltransferase</shortName>
        <ecNumber evidence="8">2.7.7.77</ecNumber>
    </recommendedName>
    <alternativeName>
        <fullName evidence="8">GTP:molybdopterin guanylyltransferase</fullName>
    </alternativeName>
    <alternativeName>
        <fullName evidence="8">Mo-MPT guanylyltransferase</fullName>
    </alternativeName>
    <alternativeName>
        <fullName evidence="8">Molybdopterin guanylyltransferase</fullName>
    </alternativeName>
    <alternativeName>
        <fullName evidence="8">Molybdopterin-guanine dinucleotide synthase</fullName>
        <shortName evidence="8">MGD synthase</shortName>
    </alternativeName>
</protein>
<evidence type="ECO:0000256" key="2">
    <source>
        <dbReference type="ARBA" id="ARBA00005046"/>
    </source>
</evidence>
<dbReference type="CDD" id="cd02503">
    <property type="entry name" value="MobA"/>
    <property type="match status" value="1"/>
</dbReference>
<comment type="similarity">
    <text evidence="8">Belongs to the MobA family.</text>
</comment>
<feature type="transmembrane region" description="Helical" evidence="10">
    <location>
        <begin position="581"/>
        <end position="601"/>
    </location>
</feature>
<proteinExistence type="inferred from homology"/>